<evidence type="ECO:0000313" key="3">
    <source>
        <dbReference type="EMBL" id="ABM18507.1"/>
    </source>
</evidence>
<dbReference type="InterPro" id="IPR058163">
    <property type="entry name" value="LysR-type_TF_proteobact-type"/>
</dbReference>
<protein>
    <submittedName>
        <fullName evidence="3">Transcriptional regulator, LysR family</fullName>
    </submittedName>
</protein>
<evidence type="ECO:0000256" key="1">
    <source>
        <dbReference type="ARBA" id="ARBA00009437"/>
    </source>
</evidence>
<dbReference type="InterPro" id="IPR005119">
    <property type="entry name" value="LysR_subst-bd"/>
</dbReference>
<comment type="similarity">
    <text evidence="1">Belongs to the LysR transcriptional regulatory family.</text>
</comment>
<dbReference type="Proteomes" id="UP000000998">
    <property type="component" value="Chromosome"/>
</dbReference>
<dbReference type="AlphaFoldDB" id="A1U0I8"/>
<dbReference type="PANTHER" id="PTHR30537:SF21">
    <property type="entry name" value="HTH-TYPE TRANSCRIPTIONAL REGULATOR SINR-RELATED"/>
    <property type="match status" value="1"/>
</dbReference>
<dbReference type="PANTHER" id="PTHR30537">
    <property type="entry name" value="HTH-TYPE TRANSCRIPTIONAL REGULATOR"/>
    <property type="match status" value="1"/>
</dbReference>
<evidence type="ECO:0000313" key="4">
    <source>
        <dbReference type="Proteomes" id="UP000000998"/>
    </source>
</evidence>
<accession>A1U0I8</accession>
<evidence type="ECO:0000259" key="2">
    <source>
        <dbReference type="Pfam" id="PF03466"/>
    </source>
</evidence>
<gene>
    <name evidence="3" type="ordered locus">Maqu_1420</name>
</gene>
<dbReference type="GO" id="GO:0003700">
    <property type="term" value="F:DNA-binding transcription factor activity"/>
    <property type="evidence" value="ECO:0007669"/>
    <property type="project" value="TreeGrafter"/>
</dbReference>
<dbReference type="SUPFAM" id="SSF53850">
    <property type="entry name" value="Periplasmic binding protein-like II"/>
    <property type="match status" value="1"/>
</dbReference>
<proteinExistence type="inferred from homology"/>
<organism evidence="3 4">
    <name type="scientific">Marinobacter nauticus (strain ATCC 700491 / DSM 11845 / VT8)</name>
    <name type="common">Marinobacter aquaeolei</name>
    <dbReference type="NCBI Taxonomy" id="351348"/>
    <lineage>
        <taxon>Bacteria</taxon>
        <taxon>Pseudomonadati</taxon>
        <taxon>Pseudomonadota</taxon>
        <taxon>Gammaproteobacteria</taxon>
        <taxon>Pseudomonadales</taxon>
        <taxon>Marinobacteraceae</taxon>
        <taxon>Marinobacter</taxon>
    </lineage>
</organism>
<dbReference type="Gene3D" id="3.40.190.290">
    <property type="match status" value="1"/>
</dbReference>
<dbReference type="STRING" id="351348.Maqu_1420"/>
<dbReference type="DNASU" id="4655790"/>
<dbReference type="KEGG" id="maq:Maqu_1420"/>
<sequence>MPWIDELMATHPGLNLRVQITDTNVDFYRDSVDMALRYGAPSDTNLYGFKICDVPRLLCASPDYLSRHGRPIHPDDLENHNGLFYQLQDIPFDLWTFKRGDEEYRVKMTGDRASNDGDLVRRWCVAGRGLAIKSCLDMSDDLLAGRVTTIMPDYAPPVSELWLICPTRQSITPAMRLLRDDLRAKVGELMNAMIAGGFFPPDRLSGGKKDA</sequence>
<dbReference type="GO" id="GO:0043565">
    <property type="term" value="F:sequence-specific DNA binding"/>
    <property type="evidence" value="ECO:0007669"/>
    <property type="project" value="TreeGrafter"/>
</dbReference>
<dbReference type="GO" id="GO:0006351">
    <property type="term" value="P:DNA-templated transcription"/>
    <property type="evidence" value="ECO:0007669"/>
    <property type="project" value="TreeGrafter"/>
</dbReference>
<reference evidence="4" key="1">
    <citation type="journal article" date="2011" name="Appl. Environ. Microbiol.">
        <title>Genomic potential of Marinobacter aquaeolei, a biogeochemical 'opportunitroph'.</title>
        <authorList>
            <person name="Singer E."/>
            <person name="Webb E.A."/>
            <person name="Nelson W.C."/>
            <person name="Heidelberg J.F."/>
            <person name="Ivanova N."/>
            <person name="Pati A."/>
            <person name="Edwards K.J."/>
        </authorList>
    </citation>
    <scope>NUCLEOTIDE SEQUENCE [LARGE SCALE GENOMIC DNA]</scope>
    <source>
        <strain evidence="4">ATCC 700491 / DSM 11845 / VT8</strain>
    </source>
</reference>
<dbReference type="Pfam" id="PF03466">
    <property type="entry name" value="LysR_substrate"/>
    <property type="match status" value="1"/>
</dbReference>
<dbReference type="EMBL" id="CP000514">
    <property type="protein sequence ID" value="ABM18507.1"/>
    <property type="molecule type" value="Genomic_DNA"/>
</dbReference>
<dbReference type="CDD" id="cd08422">
    <property type="entry name" value="PBP2_CrgA_like"/>
    <property type="match status" value="1"/>
</dbReference>
<dbReference type="SMR" id="A1U0I8"/>
<dbReference type="HOGENOM" id="CLU_039613_16_4_6"/>
<name>A1U0I8_MARN8</name>
<feature type="domain" description="LysR substrate-binding" evidence="2">
    <location>
        <begin position="1"/>
        <end position="185"/>
    </location>
</feature>
<dbReference type="eggNOG" id="COG0583">
    <property type="taxonomic scope" value="Bacteria"/>
</dbReference>